<keyword evidence="2" id="KW-1185">Reference proteome</keyword>
<evidence type="ECO:0000313" key="2">
    <source>
        <dbReference type="Proteomes" id="UP000316759"/>
    </source>
</evidence>
<gene>
    <name evidence="1" type="ORF">FGIG_12352</name>
</gene>
<reference evidence="1 2" key="1">
    <citation type="submission" date="2019-04" db="EMBL/GenBank/DDBJ databases">
        <title>Annotation for the trematode Fasciola gigantica.</title>
        <authorList>
            <person name="Choi Y.-J."/>
        </authorList>
    </citation>
    <scope>NUCLEOTIDE SEQUENCE [LARGE SCALE GENOMIC DNA]</scope>
    <source>
        <strain evidence="1">Uganda_cow_1</strain>
    </source>
</reference>
<proteinExistence type="predicted"/>
<sequence length="78" mass="9201">MMARNECHKTYQARCKGPNKQVSITTKCRKFAEKECGNMDISIISGYYSWMICEHEKELLCNQAVKWIRSQSTKRKHN</sequence>
<evidence type="ECO:0000313" key="1">
    <source>
        <dbReference type="EMBL" id="TPP64784.1"/>
    </source>
</evidence>
<organism evidence="1 2">
    <name type="scientific">Fasciola gigantica</name>
    <name type="common">Giant liver fluke</name>
    <dbReference type="NCBI Taxonomy" id="46835"/>
    <lineage>
        <taxon>Eukaryota</taxon>
        <taxon>Metazoa</taxon>
        <taxon>Spiralia</taxon>
        <taxon>Lophotrochozoa</taxon>
        <taxon>Platyhelminthes</taxon>
        <taxon>Trematoda</taxon>
        <taxon>Digenea</taxon>
        <taxon>Plagiorchiida</taxon>
        <taxon>Echinostomata</taxon>
        <taxon>Echinostomatoidea</taxon>
        <taxon>Fasciolidae</taxon>
        <taxon>Fasciola</taxon>
    </lineage>
</organism>
<dbReference type="AlphaFoldDB" id="A0A504YTQ1"/>
<accession>A0A504YTQ1</accession>
<dbReference type="Proteomes" id="UP000316759">
    <property type="component" value="Unassembled WGS sequence"/>
</dbReference>
<protein>
    <submittedName>
        <fullName evidence="1">Uncharacterized protein</fullName>
    </submittedName>
</protein>
<comment type="caution">
    <text evidence="1">The sequence shown here is derived from an EMBL/GenBank/DDBJ whole genome shotgun (WGS) entry which is preliminary data.</text>
</comment>
<dbReference type="EMBL" id="SUNJ01004033">
    <property type="protein sequence ID" value="TPP64784.1"/>
    <property type="molecule type" value="Genomic_DNA"/>
</dbReference>
<name>A0A504YTQ1_FASGI</name>